<dbReference type="RefSeq" id="WP_187579152.1">
    <property type="nucleotide sequence ID" value="NZ_CP060713.1"/>
</dbReference>
<dbReference type="KEGG" id="nmes:H9L09_02195"/>
<dbReference type="AlphaFoldDB" id="A0A7G9RCI5"/>
<proteinExistence type="predicted"/>
<dbReference type="InterPro" id="IPR003593">
    <property type="entry name" value="AAA+_ATPase"/>
</dbReference>
<keyword evidence="3" id="KW-1185">Reference proteome</keyword>
<protein>
    <submittedName>
        <fullName evidence="2">AAA family ATPase</fullName>
    </submittedName>
</protein>
<dbReference type="Gene3D" id="3.40.50.300">
    <property type="entry name" value="P-loop containing nucleotide triphosphate hydrolases"/>
    <property type="match status" value="1"/>
</dbReference>
<sequence length="455" mass="49258">MTASAVGVTTALLDAPGPLLSAKLSVPKPRELVVPRRRLFEQLTEGLSRPLTVVSGPPGSGKTTLVASWIAHELAPGTVAWLTLDEGDTPSTFWRYVVESLRRHGVELPSDLGALRRPIERPFLEQLATALADCHGPVILVLDQFESITSPALLRDLDFVLTNAASELRLVLTTRSEPRALASRRSLRGELSRIGTADLAFDRHEAEALLAQHGIHLTPKLLDGLEPHVQGWAAGLRMCATALRRQDPAGFIASLPSVPTGLADYLVEEVLDRRPGPVREFLLQTSVVDRLCPDLADALTGGTRGADLLARLARENVLVEAVDQPPGWYRFHPMLAEVLRVELRRRHPDTVADLHRRAACWFASRLAFAPVLENPPTDADDAMAHVVAASVAMTASDLDLAIARLDRAEALAATVPAEDRSVFDAAVALVRSVIDRRLIAGETPRSMAQGRVSGI</sequence>
<name>A0A7G9RCI5_9ACTN</name>
<dbReference type="Proteomes" id="UP000515947">
    <property type="component" value="Chromosome"/>
</dbReference>
<organism evidence="2 3">
    <name type="scientific">Nocardioides mesophilus</name>
    <dbReference type="NCBI Taxonomy" id="433659"/>
    <lineage>
        <taxon>Bacteria</taxon>
        <taxon>Bacillati</taxon>
        <taxon>Actinomycetota</taxon>
        <taxon>Actinomycetes</taxon>
        <taxon>Propionibacteriales</taxon>
        <taxon>Nocardioidaceae</taxon>
        <taxon>Nocardioides</taxon>
    </lineage>
</organism>
<dbReference type="Pfam" id="PF13401">
    <property type="entry name" value="AAA_22"/>
    <property type="match status" value="1"/>
</dbReference>
<dbReference type="InterPro" id="IPR059106">
    <property type="entry name" value="WHD_MalT"/>
</dbReference>
<dbReference type="InterPro" id="IPR027417">
    <property type="entry name" value="P-loop_NTPase"/>
</dbReference>
<dbReference type="EMBL" id="CP060713">
    <property type="protein sequence ID" value="QNN53310.1"/>
    <property type="molecule type" value="Genomic_DNA"/>
</dbReference>
<dbReference type="Pfam" id="PF25873">
    <property type="entry name" value="WHD_MalT"/>
    <property type="match status" value="1"/>
</dbReference>
<dbReference type="GO" id="GO:0016887">
    <property type="term" value="F:ATP hydrolysis activity"/>
    <property type="evidence" value="ECO:0007669"/>
    <property type="project" value="InterPro"/>
</dbReference>
<gene>
    <name evidence="2" type="ORF">H9L09_02195</name>
</gene>
<evidence type="ECO:0000313" key="3">
    <source>
        <dbReference type="Proteomes" id="UP000515947"/>
    </source>
</evidence>
<feature type="domain" description="AAA+ ATPase" evidence="1">
    <location>
        <begin position="48"/>
        <end position="195"/>
    </location>
</feature>
<dbReference type="InterPro" id="IPR049945">
    <property type="entry name" value="AAA_22"/>
</dbReference>
<accession>A0A7G9RCI5</accession>
<evidence type="ECO:0000259" key="1">
    <source>
        <dbReference type="SMART" id="SM00382"/>
    </source>
</evidence>
<dbReference type="SUPFAM" id="SSF52540">
    <property type="entry name" value="P-loop containing nucleoside triphosphate hydrolases"/>
    <property type="match status" value="1"/>
</dbReference>
<reference evidence="2 3" key="1">
    <citation type="submission" date="2020-08" db="EMBL/GenBank/DDBJ databases">
        <title>Genome sequence of Nocardioides mesophilus KACC 16243T.</title>
        <authorList>
            <person name="Hyun D.-W."/>
            <person name="Bae J.-W."/>
        </authorList>
    </citation>
    <scope>NUCLEOTIDE SEQUENCE [LARGE SCALE GENOMIC DNA]</scope>
    <source>
        <strain evidence="2 3">KACC 16243</strain>
    </source>
</reference>
<dbReference type="SMART" id="SM00382">
    <property type="entry name" value="AAA"/>
    <property type="match status" value="1"/>
</dbReference>
<evidence type="ECO:0000313" key="2">
    <source>
        <dbReference type="EMBL" id="QNN53310.1"/>
    </source>
</evidence>